<accession>A0A1G4BDQ9</accession>
<evidence type="ECO:0000313" key="3">
    <source>
        <dbReference type="EMBL" id="OHE99455.1"/>
    </source>
</evidence>
<dbReference type="OrthoDB" id="4770059at2759"/>
<keyword evidence="2" id="KW-1133">Transmembrane helix</keyword>
<keyword evidence="4" id="KW-1185">Reference proteome</keyword>
<reference evidence="3 4" key="1">
    <citation type="submission" date="2016-09" db="EMBL/GenBank/DDBJ databases">
        <authorList>
            <person name="Capua I."/>
            <person name="De Benedictis P."/>
            <person name="Joannis T."/>
            <person name="Lombin L.H."/>
            <person name="Cattoli G."/>
        </authorList>
    </citation>
    <scope>NUCLEOTIDE SEQUENCE [LARGE SCALE GENOMIC DNA]</scope>
    <source>
        <strain evidence="3 4">IMI 309357</strain>
    </source>
</reference>
<evidence type="ECO:0000256" key="2">
    <source>
        <dbReference type="SAM" id="Phobius"/>
    </source>
</evidence>
<dbReference type="GeneID" id="34558409"/>
<feature type="transmembrane region" description="Helical" evidence="2">
    <location>
        <begin position="217"/>
        <end position="241"/>
    </location>
</feature>
<dbReference type="EMBL" id="MJBS01000036">
    <property type="protein sequence ID" value="OHE99455.1"/>
    <property type="molecule type" value="Genomic_DNA"/>
</dbReference>
<feature type="compositionally biased region" description="Polar residues" evidence="1">
    <location>
        <begin position="252"/>
        <end position="270"/>
    </location>
</feature>
<protein>
    <submittedName>
        <fullName evidence="3">Uncharacterized protein</fullName>
    </submittedName>
</protein>
<dbReference type="Proteomes" id="UP000176998">
    <property type="component" value="Unassembled WGS sequence"/>
</dbReference>
<keyword evidence="2" id="KW-0472">Membrane</keyword>
<feature type="region of interest" description="Disordered" evidence="1">
    <location>
        <begin position="251"/>
        <end position="270"/>
    </location>
</feature>
<keyword evidence="2" id="KW-0812">Transmembrane</keyword>
<evidence type="ECO:0000313" key="4">
    <source>
        <dbReference type="Proteomes" id="UP000176998"/>
    </source>
</evidence>
<name>A0A1G4BDQ9_9PEZI</name>
<organism evidence="3 4">
    <name type="scientific">Colletotrichum orchidophilum</name>
    <dbReference type="NCBI Taxonomy" id="1209926"/>
    <lineage>
        <taxon>Eukaryota</taxon>
        <taxon>Fungi</taxon>
        <taxon>Dikarya</taxon>
        <taxon>Ascomycota</taxon>
        <taxon>Pezizomycotina</taxon>
        <taxon>Sordariomycetes</taxon>
        <taxon>Hypocreomycetidae</taxon>
        <taxon>Glomerellales</taxon>
        <taxon>Glomerellaceae</taxon>
        <taxon>Colletotrichum</taxon>
    </lineage>
</organism>
<evidence type="ECO:0000256" key="1">
    <source>
        <dbReference type="SAM" id="MobiDB-lite"/>
    </source>
</evidence>
<gene>
    <name evidence="3" type="ORF">CORC01_05255</name>
</gene>
<proteinExistence type="predicted"/>
<sequence length="400" mass="43461">MAATATTAAVTASISTNTHQTVVVTSFPFNPLTTQFAQPTQCDGIYYGDVYMVDPQDECLPTSLNKQETAYFSPGYVCPQGYMTAKVDNIGVHSITTVTCCPYRSDIILSAVDPATLAGQWANLFCTWIAPEATRIDITHTDDGRTWTEQALMTPPGGVNAYGVRMVYQSSDVEFASATAASGTDWDIVRTNTGLITGTAATARATASGSSELSTGAAVAIAAVVPVVFIGLVAGIAFWWWRKRRAERYNRMNGNGPPQDSIPNQSSTMNQTNHVHQVPNMQQQYQQYQQQQQPAMQNMQAVQSPSSTYQSSLTAAHVHQHPHTQQYRGYKGYAGSKLPNLSEGESSVTGQNVTPTSELAAPVPLELPNNRNDDSHEYRTITARGQHIDHQKMMGMGPLK</sequence>
<dbReference type="STRING" id="1209926.A0A1G4BDQ9"/>
<dbReference type="AlphaFoldDB" id="A0A1G4BDQ9"/>
<comment type="caution">
    <text evidence="3">The sequence shown here is derived from an EMBL/GenBank/DDBJ whole genome shotgun (WGS) entry which is preliminary data.</text>
</comment>
<dbReference type="RefSeq" id="XP_022476604.1">
    <property type="nucleotide sequence ID" value="XM_022616899.1"/>
</dbReference>